<dbReference type="Gene3D" id="1.25.10.10">
    <property type="entry name" value="Leucine-rich Repeat Variant"/>
    <property type="match status" value="1"/>
</dbReference>
<name>A0A6P7FAM3_DIAVI</name>
<dbReference type="PANTHER" id="PTHR23424:SF23">
    <property type="entry name" value="PROTEIN SAAL1"/>
    <property type="match status" value="1"/>
</dbReference>
<feature type="compositionally biased region" description="Basic and acidic residues" evidence="4">
    <location>
        <begin position="10"/>
        <end position="19"/>
    </location>
</feature>
<evidence type="ECO:0000313" key="5">
    <source>
        <dbReference type="RefSeq" id="XP_028131837.1"/>
    </source>
</evidence>
<evidence type="ECO:0000256" key="1">
    <source>
        <dbReference type="ARBA" id="ARBA00004123"/>
    </source>
</evidence>
<evidence type="ECO:0000256" key="3">
    <source>
        <dbReference type="ARBA" id="ARBA00038401"/>
    </source>
</evidence>
<dbReference type="RefSeq" id="XP_028131837.1">
    <property type="nucleotide sequence ID" value="XM_028276036.1"/>
</dbReference>
<dbReference type="AlphaFoldDB" id="A0A6P7FAM3"/>
<evidence type="ECO:0000256" key="2">
    <source>
        <dbReference type="ARBA" id="ARBA00023242"/>
    </source>
</evidence>
<keyword evidence="2" id="KW-0539">Nucleus</keyword>
<dbReference type="InterPro" id="IPR011989">
    <property type="entry name" value="ARM-like"/>
</dbReference>
<dbReference type="KEGG" id="dvv:114327422"/>
<proteinExistence type="inferred from homology"/>
<dbReference type="SUPFAM" id="SSF48371">
    <property type="entry name" value="ARM repeat"/>
    <property type="match status" value="1"/>
</dbReference>
<organism evidence="5">
    <name type="scientific">Diabrotica virgifera virgifera</name>
    <name type="common">western corn rootworm</name>
    <dbReference type="NCBI Taxonomy" id="50390"/>
    <lineage>
        <taxon>Eukaryota</taxon>
        <taxon>Metazoa</taxon>
        <taxon>Ecdysozoa</taxon>
        <taxon>Arthropoda</taxon>
        <taxon>Hexapoda</taxon>
        <taxon>Insecta</taxon>
        <taxon>Pterygota</taxon>
        <taxon>Neoptera</taxon>
        <taxon>Endopterygota</taxon>
        <taxon>Coleoptera</taxon>
        <taxon>Polyphaga</taxon>
        <taxon>Cucujiformia</taxon>
        <taxon>Chrysomeloidea</taxon>
        <taxon>Chrysomelidae</taxon>
        <taxon>Galerucinae</taxon>
        <taxon>Diabroticina</taxon>
        <taxon>Diabroticites</taxon>
        <taxon>Diabrotica</taxon>
    </lineage>
</organism>
<comment type="similarity">
    <text evidence="3">Belongs to the SAAL1 family.</text>
</comment>
<feature type="region of interest" description="Disordered" evidence="4">
    <location>
        <begin position="1"/>
        <end position="23"/>
    </location>
</feature>
<dbReference type="PANTHER" id="PTHR23424">
    <property type="entry name" value="SERUM AMYLOID A"/>
    <property type="match status" value="1"/>
</dbReference>
<dbReference type="OrthoDB" id="277011at2759"/>
<dbReference type="GO" id="GO:0005654">
    <property type="term" value="C:nucleoplasm"/>
    <property type="evidence" value="ECO:0007669"/>
    <property type="project" value="TreeGrafter"/>
</dbReference>
<reference evidence="5" key="1">
    <citation type="submission" date="2025-08" db="UniProtKB">
        <authorList>
            <consortium name="RefSeq"/>
        </authorList>
    </citation>
    <scope>IDENTIFICATION</scope>
    <source>
        <tissue evidence="5">Whole insect</tissue>
    </source>
</reference>
<dbReference type="FunCoup" id="A0A6P7FAM3">
    <property type="interactions" value="388"/>
</dbReference>
<sequence length="422" mass="48179">MENSKCNSEITKEDTKSEENNTVVGDNGYKLSTNIDANDLDKETAEKLKGDTIGDTLYSQSFVLKTLLQFSELQWNEQVEEDLCFLWDMTVEKDVCEFLLGISYPSITAAAVVQHSENNRFVEIVIGVLANVFCSGCDNSMTKEEIAIVLSLLQSDDPLVLVQVMRFISLSVESSDLMISLVDEDIFEQLCFILKNSVNTDLLLKTMEAVAKLTTNFRIKEALVTYNVYDSVMICYNTLMKMDGDQFDPDTKEKVSSIRYMVEIIVNVYTFIERFEKNELLAQIQANSNIFVNEILKILGFFCLQENLLPITDNLTFIMSAISYTYTNLKLNYLPDIFLSVTKILEQLIDIKDEVGDIFDSTLELQCYLISCTKQEDIHRDLKCLSRSTVKKVLNVVNENFSKYSLSSDISDSLLKYYKQLR</sequence>
<accession>A0A6P7FAM3</accession>
<gene>
    <name evidence="5" type="primary">LOC114327422</name>
</gene>
<protein>
    <submittedName>
        <fullName evidence="5">Uncharacterized protein LOC114327422</fullName>
    </submittedName>
</protein>
<dbReference type="InterPro" id="IPR052464">
    <property type="entry name" value="Synovial_Prolif_Regulator"/>
</dbReference>
<comment type="subcellular location">
    <subcellularLocation>
        <location evidence="1">Nucleus</location>
    </subcellularLocation>
</comment>
<dbReference type="InterPro" id="IPR016024">
    <property type="entry name" value="ARM-type_fold"/>
</dbReference>
<dbReference type="InParanoid" id="A0A6P7FAM3"/>
<evidence type="ECO:0000256" key="4">
    <source>
        <dbReference type="SAM" id="MobiDB-lite"/>
    </source>
</evidence>